<name>X1KIY4_9ZZZZ</name>
<protein>
    <submittedName>
        <fullName evidence="1">Uncharacterized protein</fullName>
    </submittedName>
</protein>
<dbReference type="AlphaFoldDB" id="X1KIY4"/>
<feature type="non-terminal residue" evidence="1">
    <location>
        <position position="1"/>
    </location>
</feature>
<accession>X1KIY4</accession>
<proteinExistence type="predicted"/>
<evidence type="ECO:0000313" key="1">
    <source>
        <dbReference type="EMBL" id="GAH82018.1"/>
    </source>
</evidence>
<comment type="caution">
    <text evidence="1">The sequence shown here is derived from an EMBL/GenBank/DDBJ whole genome shotgun (WGS) entry which is preliminary data.</text>
</comment>
<organism evidence="1">
    <name type="scientific">marine sediment metagenome</name>
    <dbReference type="NCBI Taxonomy" id="412755"/>
    <lineage>
        <taxon>unclassified sequences</taxon>
        <taxon>metagenomes</taxon>
        <taxon>ecological metagenomes</taxon>
    </lineage>
</organism>
<sequence length="30" mass="3322">SIFSQEASIFTADKLSAKGVLYNLTKTQLF</sequence>
<dbReference type="EMBL" id="BARU01042177">
    <property type="protein sequence ID" value="GAH82018.1"/>
    <property type="molecule type" value="Genomic_DNA"/>
</dbReference>
<reference evidence="1" key="1">
    <citation type="journal article" date="2014" name="Front. Microbiol.">
        <title>High frequency of phylogenetically diverse reductive dehalogenase-homologous genes in deep subseafloor sedimentary metagenomes.</title>
        <authorList>
            <person name="Kawai M."/>
            <person name="Futagami T."/>
            <person name="Toyoda A."/>
            <person name="Takaki Y."/>
            <person name="Nishi S."/>
            <person name="Hori S."/>
            <person name="Arai W."/>
            <person name="Tsubouchi T."/>
            <person name="Morono Y."/>
            <person name="Uchiyama I."/>
            <person name="Ito T."/>
            <person name="Fujiyama A."/>
            <person name="Inagaki F."/>
            <person name="Takami H."/>
        </authorList>
    </citation>
    <scope>NUCLEOTIDE SEQUENCE</scope>
    <source>
        <strain evidence="1">Expedition CK06-06</strain>
    </source>
</reference>
<gene>
    <name evidence="1" type="ORF">S03H2_64860</name>
</gene>